<evidence type="ECO:0000256" key="1">
    <source>
        <dbReference type="ARBA" id="ARBA00004127"/>
    </source>
</evidence>
<comment type="subcellular location">
    <subcellularLocation>
        <location evidence="1">Endomembrane system</location>
        <topology evidence="1">Multi-pass membrane protein</topology>
    </subcellularLocation>
    <subcellularLocation>
        <location evidence="3">Endoplasmic reticulum membrane</location>
    </subcellularLocation>
    <subcellularLocation>
        <location evidence="2">Nucleus envelope</location>
    </subcellularLocation>
</comment>
<dbReference type="OrthoDB" id="410725at2759"/>
<keyword evidence="12" id="KW-1185">Reference proteome</keyword>
<evidence type="ECO:0000256" key="7">
    <source>
        <dbReference type="ARBA" id="ARBA00022989"/>
    </source>
</evidence>
<evidence type="ECO:0000256" key="6">
    <source>
        <dbReference type="ARBA" id="ARBA00022824"/>
    </source>
</evidence>
<dbReference type="Pfam" id="PF07787">
    <property type="entry name" value="TMEM43"/>
    <property type="match status" value="1"/>
</dbReference>
<dbReference type="GO" id="GO:0006629">
    <property type="term" value="P:lipid metabolic process"/>
    <property type="evidence" value="ECO:0007669"/>
    <property type="project" value="TreeGrafter"/>
</dbReference>
<dbReference type="PANTHER" id="PTHR13416:SF2">
    <property type="entry name" value="TRANSMEMBRANE PROTEIN 43"/>
    <property type="match status" value="1"/>
</dbReference>
<evidence type="ECO:0000256" key="10">
    <source>
        <dbReference type="SAM" id="Phobius"/>
    </source>
</evidence>
<dbReference type="SUPFAM" id="SSF48452">
    <property type="entry name" value="TPR-like"/>
    <property type="match status" value="1"/>
</dbReference>
<evidence type="ECO:0000256" key="3">
    <source>
        <dbReference type="ARBA" id="ARBA00004586"/>
    </source>
</evidence>
<keyword evidence="8 10" id="KW-0472">Membrane</keyword>
<proteinExistence type="inferred from homology"/>
<dbReference type="AlphaFoldDB" id="X6P3D2"/>
<dbReference type="SUPFAM" id="SSF52129">
    <property type="entry name" value="Caspase-like"/>
    <property type="match status" value="1"/>
</dbReference>
<keyword evidence="9" id="KW-0539">Nucleus</keyword>
<evidence type="ECO:0000256" key="5">
    <source>
        <dbReference type="ARBA" id="ARBA00022692"/>
    </source>
</evidence>
<evidence type="ECO:0000313" key="11">
    <source>
        <dbReference type="EMBL" id="ETO33050.1"/>
    </source>
</evidence>
<dbReference type="GO" id="GO:0005789">
    <property type="term" value="C:endoplasmic reticulum membrane"/>
    <property type="evidence" value="ECO:0007669"/>
    <property type="project" value="UniProtKB-SubCell"/>
</dbReference>
<dbReference type="InterPro" id="IPR029030">
    <property type="entry name" value="Caspase-like_dom_sf"/>
</dbReference>
<dbReference type="InterPro" id="IPR011990">
    <property type="entry name" value="TPR-like_helical_dom_sf"/>
</dbReference>
<keyword evidence="5 10" id="KW-0812">Transmembrane</keyword>
<gene>
    <name evidence="11" type="ORF">RFI_04057</name>
</gene>
<evidence type="ECO:0000256" key="2">
    <source>
        <dbReference type="ARBA" id="ARBA00004259"/>
    </source>
</evidence>
<dbReference type="GO" id="GO:0071763">
    <property type="term" value="P:nuclear membrane organization"/>
    <property type="evidence" value="ECO:0007669"/>
    <property type="project" value="TreeGrafter"/>
</dbReference>
<comment type="similarity">
    <text evidence="4">Belongs to the TMEM43 family.</text>
</comment>
<evidence type="ECO:0000256" key="4">
    <source>
        <dbReference type="ARBA" id="ARBA00006627"/>
    </source>
</evidence>
<comment type="caution">
    <text evidence="11">The sequence shown here is derived from an EMBL/GenBank/DDBJ whole genome shotgun (WGS) entry which is preliminary data.</text>
</comment>
<evidence type="ECO:0000256" key="8">
    <source>
        <dbReference type="ARBA" id="ARBA00023136"/>
    </source>
</evidence>
<dbReference type="GO" id="GO:0005637">
    <property type="term" value="C:nuclear inner membrane"/>
    <property type="evidence" value="ECO:0007669"/>
    <property type="project" value="TreeGrafter"/>
</dbReference>
<dbReference type="Gene3D" id="1.25.40.10">
    <property type="entry name" value="Tetratricopeptide repeat domain"/>
    <property type="match status" value="1"/>
</dbReference>
<dbReference type="EMBL" id="ASPP01003726">
    <property type="protein sequence ID" value="ETO33050.1"/>
    <property type="molecule type" value="Genomic_DNA"/>
</dbReference>
<reference evidence="11 12" key="1">
    <citation type="journal article" date="2013" name="Curr. Biol.">
        <title>The Genome of the Foraminiferan Reticulomyxa filosa.</title>
        <authorList>
            <person name="Glockner G."/>
            <person name="Hulsmann N."/>
            <person name="Schleicher M."/>
            <person name="Noegel A.A."/>
            <person name="Eichinger L."/>
            <person name="Gallinger C."/>
            <person name="Pawlowski J."/>
            <person name="Sierra R."/>
            <person name="Euteneuer U."/>
            <person name="Pillet L."/>
            <person name="Moustafa A."/>
            <person name="Platzer M."/>
            <person name="Groth M."/>
            <person name="Szafranski K."/>
            <person name="Schliwa M."/>
        </authorList>
    </citation>
    <scope>NUCLEOTIDE SEQUENCE [LARGE SCALE GENOMIC DNA]</scope>
</reference>
<protein>
    <submittedName>
        <fullName evidence="11">Uncharacterized protein</fullName>
    </submittedName>
</protein>
<dbReference type="Gene3D" id="3.40.50.1460">
    <property type="match status" value="1"/>
</dbReference>
<dbReference type="InterPro" id="IPR012430">
    <property type="entry name" value="TMEM43_fam"/>
</dbReference>
<evidence type="ECO:0000313" key="12">
    <source>
        <dbReference type="Proteomes" id="UP000023152"/>
    </source>
</evidence>
<feature type="transmembrane region" description="Helical" evidence="10">
    <location>
        <begin position="889"/>
        <end position="909"/>
    </location>
</feature>
<organism evidence="11 12">
    <name type="scientific">Reticulomyxa filosa</name>
    <dbReference type="NCBI Taxonomy" id="46433"/>
    <lineage>
        <taxon>Eukaryota</taxon>
        <taxon>Sar</taxon>
        <taxon>Rhizaria</taxon>
        <taxon>Retaria</taxon>
        <taxon>Foraminifera</taxon>
        <taxon>Monothalamids</taxon>
        <taxon>Reticulomyxidae</taxon>
        <taxon>Reticulomyxa</taxon>
    </lineage>
</organism>
<keyword evidence="6" id="KW-0256">Endoplasmic reticulum</keyword>
<name>X6P3D2_RETFI</name>
<evidence type="ECO:0000256" key="9">
    <source>
        <dbReference type="ARBA" id="ARBA00023242"/>
    </source>
</evidence>
<dbReference type="Proteomes" id="UP000023152">
    <property type="component" value="Unassembled WGS sequence"/>
</dbReference>
<sequence>MLGFVKVFQGVKKKKKEKTCHGKKNIVLCDKLENLPDSPKESKNDDDAKDFLKWLESVLQTEAKNAEKDESKEQIKLFYEMRCPLVLLTGSMIYEDYLEEAKYDLELLQKLFQSKLGYHVFTTYDPSNMETECVTMSELEISNNGNSYDGLIFVWCGYGKCDEHDDAFLTSDDERKELAEVYHSIVIKTDYFVGKPKLLIKITWRPKRENERYKINKESVRENYNKKYNLFTISADILEKTTNDKSASHFTRLLCEEIEHNENKSLGSVIKNVMEQTSAKETARTITHFQSDIYLIPRHVMCNTDYIKYEQSTIFKKNIPEILYIKDEYNLMEEYRIYANVQAAEFIKLFPYNHWPVYLIPSKLIILHDINIDGNVYAINCELQCKENVNITAQLFVTKNTIVDQQVKLNISPIQWDTNIHHMLPFQFINIKQGITTQFSIHSFDKYIPLYQKYLQFVVDILGFDHTFVALEYLFIARIYLYHGLIITALTYAKRALQIRIKLFGTMNDDVAACYWVLGRIYNQLNSDVPSCDENHYNENYCKETAWKIKSTSMFNQKIAKTFLESKIFLLVEFDIFDDFFLKKTNYITHKKGDNKTGCLNVQKEYFPLRVHTKANFRALTISTKEKNVKQKHSIRLAADNLSTLDTLKFKTKRWKKGKKQCGDLDWVGLDVLFCGLFTLFVCFDCGMTLPKKQKGAQMALLGGTSAYLGWNALSTYMWNQQRYERFCDSLTFIRENIRCVEKCSPTNEGKLVHLTGNIVPLDSVRDEVFEFEMPQYSTKGMKKKISKAIATPKRIAIEDPEHGVIYLYREVQMYQLKETLKSHISQRIGVKANRQETSIDASNYQYEPIWSARYINSAHFHQPEAHQNPTDMPLSTVYHTNRFQICGFTFHLGYIFFFFFFLSSLLFVTQKKKRGGERGDDPTNTSFFIRFFFF</sequence>
<dbReference type="PANTHER" id="PTHR13416">
    <property type="match status" value="1"/>
</dbReference>
<accession>X6P3D2</accession>
<keyword evidence="7 10" id="KW-1133">Transmembrane helix</keyword>